<dbReference type="PROSITE" id="PS51304">
    <property type="entry name" value="GALECTIN"/>
    <property type="match status" value="1"/>
</dbReference>
<feature type="non-terminal residue" evidence="5">
    <location>
        <position position="1"/>
    </location>
</feature>
<evidence type="ECO:0000256" key="3">
    <source>
        <dbReference type="RuleBase" id="RU102079"/>
    </source>
</evidence>
<proteinExistence type="predicted"/>
<name>A0AAD5AIU7_SILAS</name>
<accession>A0AAD5AIU7</accession>
<dbReference type="FunFam" id="2.60.120.200:FF:000124">
    <property type="entry name" value="Galectin-4"/>
    <property type="match status" value="1"/>
</dbReference>
<dbReference type="PANTHER" id="PTHR11346:SF32">
    <property type="entry name" value="GALECTIN-4"/>
    <property type="match status" value="1"/>
</dbReference>
<dbReference type="InterPro" id="IPR013320">
    <property type="entry name" value="ConA-like_dom_sf"/>
</dbReference>
<dbReference type="Proteomes" id="UP001205998">
    <property type="component" value="Unassembled WGS sequence"/>
</dbReference>
<sequence>TLPFMGTIPGGLKPDMAVLFQGAVPLNAKRFEINFHTGQSYDDGIAFHFNPCITAKYVCMNNLRNGKWENDECVYDKPFPKGTSFCLLIVIKSEGYEVHVNGLRFYFFKHRQSLEQVTTLGIRGDVFISVCGFI</sequence>
<evidence type="ECO:0000259" key="4">
    <source>
        <dbReference type="PROSITE" id="PS51304"/>
    </source>
</evidence>
<organism evidence="5 6">
    <name type="scientific">Silurus asotus</name>
    <name type="common">Amur catfish</name>
    <name type="synonym">Parasilurus asotus</name>
    <dbReference type="NCBI Taxonomy" id="30991"/>
    <lineage>
        <taxon>Eukaryota</taxon>
        <taxon>Metazoa</taxon>
        <taxon>Chordata</taxon>
        <taxon>Craniata</taxon>
        <taxon>Vertebrata</taxon>
        <taxon>Euteleostomi</taxon>
        <taxon>Actinopterygii</taxon>
        <taxon>Neopterygii</taxon>
        <taxon>Teleostei</taxon>
        <taxon>Ostariophysi</taxon>
        <taxon>Siluriformes</taxon>
        <taxon>Siluridae</taxon>
        <taxon>Silurus</taxon>
    </lineage>
</organism>
<evidence type="ECO:0000313" key="6">
    <source>
        <dbReference type="Proteomes" id="UP001205998"/>
    </source>
</evidence>
<comment type="caution">
    <text evidence="5">The sequence shown here is derived from an EMBL/GenBank/DDBJ whole genome shotgun (WGS) entry which is preliminary data.</text>
</comment>
<evidence type="ECO:0000313" key="5">
    <source>
        <dbReference type="EMBL" id="KAI5616327.1"/>
    </source>
</evidence>
<feature type="domain" description="Galectin" evidence="4">
    <location>
        <begin position="4"/>
        <end position="134"/>
    </location>
</feature>
<keyword evidence="1 3" id="KW-0430">Lectin</keyword>
<dbReference type="CDD" id="cd00070">
    <property type="entry name" value="GLECT"/>
    <property type="match status" value="1"/>
</dbReference>
<dbReference type="AlphaFoldDB" id="A0AAD5AIU7"/>
<dbReference type="SMART" id="SM00276">
    <property type="entry name" value="GLECT"/>
    <property type="match status" value="1"/>
</dbReference>
<dbReference type="InterPro" id="IPR044156">
    <property type="entry name" value="Galectin-like"/>
</dbReference>
<dbReference type="Pfam" id="PF00337">
    <property type="entry name" value="Gal-bind_lectin"/>
    <property type="match status" value="1"/>
</dbReference>
<feature type="non-terminal residue" evidence="5">
    <location>
        <position position="134"/>
    </location>
</feature>
<keyword evidence="2" id="KW-0677">Repeat</keyword>
<keyword evidence="6" id="KW-1185">Reference proteome</keyword>
<evidence type="ECO:0000256" key="1">
    <source>
        <dbReference type="ARBA" id="ARBA00022734"/>
    </source>
</evidence>
<dbReference type="EMBL" id="MU551741">
    <property type="protein sequence ID" value="KAI5616327.1"/>
    <property type="molecule type" value="Genomic_DNA"/>
</dbReference>
<dbReference type="SMART" id="SM00908">
    <property type="entry name" value="Gal-bind_lectin"/>
    <property type="match status" value="1"/>
</dbReference>
<dbReference type="InterPro" id="IPR001079">
    <property type="entry name" value="Galectin_CRD"/>
</dbReference>
<dbReference type="PANTHER" id="PTHR11346">
    <property type="entry name" value="GALECTIN"/>
    <property type="match status" value="1"/>
</dbReference>
<protein>
    <recommendedName>
        <fullName evidence="3">Galectin</fullName>
    </recommendedName>
</protein>
<dbReference type="Gene3D" id="2.60.120.200">
    <property type="match status" value="1"/>
</dbReference>
<reference evidence="5" key="1">
    <citation type="submission" date="2018-07" db="EMBL/GenBank/DDBJ databases">
        <title>Comparative genomics of catfishes provides insights into carnivory and benthic adaptation.</title>
        <authorList>
            <person name="Zhang Y."/>
            <person name="Wang D."/>
            <person name="Peng Z."/>
            <person name="Zheng S."/>
            <person name="Shao F."/>
            <person name="Tao W."/>
        </authorList>
    </citation>
    <scope>NUCLEOTIDE SEQUENCE</scope>
    <source>
        <strain evidence="5">Chongqing</strain>
    </source>
</reference>
<dbReference type="SUPFAM" id="SSF49899">
    <property type="entry name" value="Concanavalin A-like lectins/glucanases"/>
    <property type="match status" value="1"/>
</dbReference>
<evidence type="ECO:0000256" key="2">
    <source>
        <dbReference type="ARBA" id="ARBA00022737"/>
    </source>
</evidence>
<gene>
    <name evidence="5" type="ORF">C0J50_24164</name>
</gene>
<dbReference type="GO" id="GO:0030246">
    <property type="term" value="F:carbohydrate binding"/>
    <property type="evidence" value="ECO:0007669"/>
    <property type="project" value="UniProtKB-UniRule"/>
</dbReference>